<evidence type="ECO:0000313" key="4">
    <source>
        <dbReference type="EMBL" id="GFG74502.1"/>
    </source>
</evidence>
<dbReference type="InterPro" id="IPR025736">
    <property type="entry name" value="PucR_C-HTH_dom"/>
</dbReference>
<dbReference type="EMBL" id="BLKW01000002">
    <property type="protein sequence ID" value="GFG74502.1"/>
    <property type="molecule type" value="Genomic_DNA"/>
</dbReference>
<comment type="caution">
    <text evidence="4">The sequence shown here is derived from an EMBL/GenBank/DDBJ whole genome shotgun (WGS) entry which is preliminary data.</text>
</comment>
<dbReference type="AlphaFoldDB" id="A0A7I9XXH7"/>
<reference evidence="4 5" key="1">
    <citation type="journal article" date="2019" name="Emerg. Microbes Infect.">
        <title>Comprehensive subspecies identification of 175 nontuberculous mycobacteria species based on 7547 genomic profiles.</title>
        <authorList>
            <person name="Matsumoto Y."/>
            <person name="Kinjo T."/>
            <person name="Motooka D."/>
            <person name="Nabeya D."/>
            <person name="Jung N."/>
            <person name="Uechi K."/>
            <person name="Horii T."/>
            <person name="Iida T."/>
            <person name="Fujita J."/>
            <person name="Nakamura S."/>
        </authorList>
    </citation>
    <scope>NUCLEOTIDE SEQUENCE [LARGE SCALE GENOMIC DNA]</scope>
    <source>
        <strain evidence="4 5">JCM 17322</strain>
    </source>
</reference>
<comment type="similarity">
    <text evidence="1">Belongs to the CdaR family.</text>
</comment>
<dbReference type="InterPro" id="IPR051448">
    <property type="entry name" value="CdaR-like_regulators"/>
</dbReference>
<evidence type="ECO:0000259" key="2">
    <source>
        <dbReference type="Pfam" id="PF13556"/>
    </source>
</evidence>
<feature type="domain" description="PucR C-terminal helix-turn-helix" evidence="2">
    <location>
        <begin position="323"/>
        <end position="375"/>
    </location>
</feature>
<gene>
    <name evidence="4" type="ORF">MBOT_18670</name>
</gene>
<accession>A0A7I9XXH7</accession>
<dbReference type="PANTHER" id="PTHR33744">
    <property type="entry name" value="CARBOHYDRATE DIACID REGULATOR"/>
    <property type="match status" value="1"/>
</dbReference>
<evidence type="ECO:0008006" key="6">
    <source>
        <dbReference type="Google" id="ProtNLM"/>
    </source>
</evidence>
<keyword evidence="5" id="KW-1185">Reference proteome</keyword>
<dbReference type="Gene3D" id="1.10.10.2840">
    <property type="entry name" value="PucR C-terminal helix-turn-helix domain"/>
    <property type="match status" value="1"/>
</dbReference>
<sequence length="387" mass="41507">MKGSLLRLSAPEADAQQVLRVVAYFDTLVERCVSTEEFVRATSVLARCACGLKSADGETWRFGPTGDALSGDDYRVSSQADFDINGTPGSLWLERPGGAGPLDDLLLDRASVAARLLLGSAQTKRVTGVSDPALVEVVLSRRESAADRRRALRRLGLAPHLPLRVAAVSVEPDRDPAAEAIALLTCKQRVQSVCVAGLGAVAAVLFQHDKQTDALADWLRTALRDLTDNQHRNSGIRIGVGSSVDSGQAEKSWRQAVLALRFAAPSDLAGQTWDPVSAVVDFGTLGVLAVLAEVPSARLRDDPDVAALDALGETDHGDLDIAALEAFCRTGSLRQAAQVLYLHHSSVAARLARIESTFGWHLDDPADRFKAQLTLWARRIAHAPGYR</sequence>
<evidence type="ECO:0000256" key="1">
    <source>
        <dbReference type="ARBA" id="ARBA00006754"/>
    </source>
</evidence>
<name>A0A7I9XXH7_9MYCO</name>
<evidence type="ECO:0000313" key="5">
    <source>
        <dbReference type="Proteomes" id="UP000465361"/>
    </source>
</evidence>
<dbReference type="Pfam" id="PF17853">
    <property type="entry name" value="GGDEF_2"/>
    <property type="match status" value="1"/>
</dbReference>
<organism evidence="4 5">
    <name type="scientific">Mycobacterium botniense</name>
    <dbReference type="NCBI Taxonomy" id="84962"/>
    <lineage>
        <taxon>Bacteria</taxon>
        <taxon>Bacillati</taxon>
        <taxon>Actinomycetota</taxon>
        <taxon>Actinomycetes</taxon>
        <taxon>Mycobacteriales</taxon>
        <taxon>Mycobacteriaceae</taxon>
        <taxon>Mycobacterium</taxon>
    </lineage>
</organism>
<dbReference type="InterPro" id="IPR041522">
    <property type="entry name" value="CdaR_GGDEF"/>
</dbReference>
<evidence type="ECO:0000259" key="3">
    <source>
        <dbReference type="Pfam" id="PF17853"/>
    </source>
</evidence>
<dbReference type="InterPro" id="IPR042070">
    <property type="entry name" value="PucR_C-HTH_sf"/>
</dbReference>
<protein>
    <recommendedName>
        <fullName evidence="6">PucR family transcriptional regulator</fullName>
    </recommendedName>
</protein>
<dbReference type="PANTHER" id="PTHR33744:SF7">
    <property type="entry name" value="PUCR FAMILY TRANSCRIPTIONAL REGULATOR"/>
    <property type="match status" value="1"/>
</dbReference>
<feature type="domain" description="CdaR GGDEF-like" evidence="3">
    <location>
        <begin position="145"/>
        <end position="261"/>
    </location>
</feature>
<proteinExistence type="inferred from homology"/>
<dbReference type="Proteomes" id="UP000465361">
    <property type="component" value="Unassembled WGS sequence"/>
</dbReference>
<dbReference type="Pfam" id="PF13556">
    <property type="entry name" value="HTH_30"/>
    <property type="match status" value="1"/>
</dbReference>